<organism evidence="1 2">
    <name type="scientific">Ceratopteris richardii</name>
    <name type="common">Triangle waterfern</name>
    <dbReference type="NCBI Taxonomy" id="49495"/>
    <lineage>
        <taxon>Eukaryota</taxon>
        <taxon>Viridiplantae</taxon>
        <taxon>Streptophyta</taxon>
        <taxon>Embryophyta</taxon>
        <taxon>Tracheophyta</taxon>
        <taxon>Polypodiopsida</taxon>
        <taxon>Polypodiidae</taxon>
        <taxon>Polypodiales</taxon>
        <taxon>Pteridineae</taxon>
        <taxon>Pteridaceae</taxon>
        <taxon>Parkerioideae</taxon>
        <taxon>Ceratopteris</taxon>
    </lineage>
</organism>
<dbReference type="EMBL" id="CM035421">
    <property type="protein sequence ID" value="KAH7388211.1"/>
    <property type="molecule type" value="Genomic_DNA"/>
</dbReference>
<protein>
    <submittedName>
        <fullName evidence="1">Uncharacterized protein</fullName>
    </submittedName>
</protein>
<dbReference type="AlphaFoldDB" id="A0A8T2SZF1"/>
<comment type="caution">
    <text evidence="1">The sequence shown here is derived from an EMBL/GenBank/DDBJ whole genome shotgun (WGS) entry which is preliminary data.</text>
</comment>
<keyword evidence="2" id="KW-1185">Reference proteome</keyword>
<name>A0A8T2SZF1_CERRI</name>
<proteinExistence type="predicted"/>
<evidence type="ECO:0000313" key="1">
    <source>
        <dbReference type="EMBL" id="KAH7388211.1"/>
    </source>
</evidence>
<evidence type="ECO:0000313" key="2">
    <source>
        <dbReference type="Proteomes" id="UP000825935"/>
    </source>
</evidence>
<sequence length="195" mass="22111">MQNMYRKNPIIHKQSVCVCVCVCVCERERERERERETSRGLLTYTSFVQVEVSEGPEHGYFEVHVRCGKLPSVVESIIIAIERMSTRLHSVNLVMEPSISVDVVEEQVRSLQTLLSSHGTSVRAISMPILSILYGNILIDMREIDNSAMNTACMDSERPAPLWLDCRRREELARTLPSCMTCCSPSPIPAEGSHW</sequence>
<dbReference type="Proteomes" id="UP000825935">
    <property type="component" value="Chromosome 16"/>
</dbReference>
<gene>
    <name evidence="1" type="ORF">KP509_16G064400</name>
</gene>
<reference evidence="1" key="1">
    <citation type="submission" date="2021-08" db="EMBL/GenBank/DDBJ databases">
        <title>WGS assembly of Ceratopteris richardii.</title>
        <authorList>
            <person name="Marchant D.B."/>
            <person name="Chen G."/>
            <person name="Jenkins J."/>
            <person name="Shu S."/>
            <person name="Leebens-Mack J."/>
            <person name="Grimwood J."/>
            <person name="Schmutz J."/>
            <person name="Soltis P."/>
            <person name="Soltis D."/>
            <person name="Chen Z.-H."/>
        </authorList>
    </citation>
    <scope>NUCLEOTIDE SEQUENCE</scope>
    <source>
        <strain evidence="1">Whitten #5841</strain>
        <tissue evidence="1">Leaf</tissue>
    </source>
</reference>
<accession>A0A8T2SZF1</accession>